<name>A0A6M3XYP0_9ZZZZ</name>
<accession>A0A6M3XYP0</accession>
<dbReference type="NCBIfam" id="TIGR01764">
    <property type="entry name" value="excise"/>
    <property type="match status" value="1"/>
</dbReference>
<dbReference type="InterPro" id="IPR041657">
    <property type="entry name" value="HTH_17"/>
</dbReference>
<protein>
    <submittedName>
        <fullName evidence="2">Putative DNA binding, helix-turn-helix domain containing protein</fullName>
    </submittedName>
</protein>
<dbReference type="Pfam" id="PF12728">
    <property type="entry name" value="HTH_17"/>
    <property type="match status" value="1"/>
</dbReference>
<dbReference type="AlphaFoldDB" id="A0A6M3XYP0"/>
<gene>
    <name evidence="2" type="ORF">TM448B04039_0009</name>
</gene>
<proteinExistence type="predicted"/>
<evidence type="ECO:0000313" key="2">
    <source>
        <dbReference type="EMBL" id="QJI03091.1"/>
    </source>
</evidence>
<dbReference type="EMBL" id="MT145057">
    <property type="protein sequence ID" value="QJI03091.1"/>
    <property type="molecule type" value="Genomic_DNA"/>
</dbReference>
<dbReference type="GO" id="GO:0003677">
    <property type="term" value="F:DNA binding"/>
    <property type="evidence" value="ECO:0007669"/>
    <property type="project" value="InterPro"/>
</dbReference>
<reference evidence="2" key="1">
    <citation type="submission" date="2020-03" db="EMBL/GenBank/DDBJ databases">
        <title>The deep terrestrial virosphere.</title>
        <authorList>
            <person name="Holmfeldt K."/>
            <person name="Nilsson E."/>
            <person name="Simone D."/>
            <person name="Lopez-Fernandez M."/>
            <person name="Wu X."/>
            <person name="de Brujin I."/>
            <person name="Lundin D."/>
            <person name="Andersson A."/>
            <person name="Bertilsson S."/>
            <person name="Dopson M."/>
        </authorList>
    </citation>
    <scope>NUCLEOTIDE SEQUENCE</scope>
    <source>
        <strain evidence="2">TM448B04039</strain>
    </source>
</reference>
<evidence type="ECO:0000259" key="1">
    <source>
        <dbReference type="Pfam" id="PF12728"/>
    </source>
</evidence>
<dbReference type="InterPro" id="IPR010093">
    <property type="entry name" value="SinI_DNA-bd"/>
</dbReference>
<organism evidence="2">
    <name type="scientific">viral metagenome</name>
    <dbReference type="NCBI Taxonomy" id="1070528"/>
    <lineage>
        <taxon>unclassified sequences</taxon>
        <taxon>metagenomes</taxon>
        <taxon>organismal metagenomes</taxon>
    </lineage>
</organism>
<feature type="domain" description="Helix-turn-helix" evidence="1">
    <location>
        <begin position="12"/>
        <end position="60"/>
    </location>
</feature>
<sequence>MARVNLEVKNLITFAEAAKMLKVSRPTVYNLVEKAKLHPVMIGNNRYLLRNEVEQLIKDREKGE</sequence>